<evidence type="ECO:0000256" key="1">
    <source>
        <dbReference type="SAM" id="Phobius"/>
    </source>
</evidence>
<dbReference type="Gene3D" id="1.25.40.10">
    <property type="entry name" value="Tetratricopeptide repeat domain"/>
    <property type="match status" value="1"/>
</dbReference>
<feature type="transmembrane region" description="Helical" evidence="1">
    <location>
        <begin position="201"/>
        <end position="226"/>
    </location>
</feature>
<proteinExistence type="predicted"/>
<keyword evidence="1" id="KW-0812">Transmembrane</keyword>
<accession>A0AA36EJJ3</accession>
<dbReference type="AlphaFoldDB" id="A0AA36EJJ3"/>
<keyword evidence="1" id="KW-1133">Transmembrane helix</keyword>
<dbReference type="Gene3D" id="2.70.160.11">
    <property type="entry name" value="Hnrnp arginine n-methyltransferase1"/>
    <property type="match status" value="1"/>
</dbReference>
<dbReference type="GO" id="GO:0016020">
    <property type="term" value="C:membrane"/>
    <property type="evidence" value="ECO:0007669"/>
    <property type="project" value="TreeGrafter"/>
</dbReference>
<dbReference type="PANTHER" id="PTHR12242:SF34">
    <property type="entry name" value="TRANSMEMBRANE PROTEIN"/>
    <property type="match status" value="1"/>
</dbReference>
<sequence>MLKKYAHKVFVEMPKREKKSGETVKTMVTALKLRGSSPNSSRMRWKQALSIIVGMKVQAIMDFKKTDDINFTRLLGVERSHMGIFTELGVLYARYRYEIIRAASSCETIYGCSQSNNVSSVNEALNEIYLEEEDYDRLRKSIDFHDNFDQIGLAQKIESWMPCLKGLSPFWLMGFRMISFCLILAASIADVATHGTNLFNYYTQWTLMLTTIYFLFGSVVSASGCFRNNKKKMYNAHSIIDTEQGIGIYMSLNHAGKEKPINLQEECYLSQTVAIWGYIFQIVFQIIVGAVMLIDGVHWLVIFPFLNISDYEMSFLTVVVHSLNLVMVLGDTAMNSLHFPWFRISYFIMFTVLYVIFEWIIHAFVSTWWIGKMRDCLMICFQPVVDAFDPRLLVAPTVSHVINFTTVKEEDLYEIDIPLKFTASVGTRIHGLACWFDVLFNGSAKVVDNCPWCTHNSLVSTSLCSVSTNLC</sequence>
<keyword evidence="3" id="KW-1185">Reference proteome</keyword>
<dbReference type="PANTHER" id="PTHR12242">
    <property type="entry name" value="OS02G0130600 PROTEIN-RELATED"/>
    <property type="match status" value="1"/>
</dbReference>
<organism evidence="2 3">
    <name type="scientific">Lactuca saligna</name>
    <name type="common">Willowleaf lettuce</name>
    <dbReference type="NCBI Taxonomy" id="75948"/>
    <lineage>
        <taxon>Eukaryota</taxon>
        <taxon>Viridiplantae</taxon>
        <taxon>Streptophyta</taxon>
        <taxon>Embryophyta</taxon>
        <taxon>Tracheophyta</taxon>
        <taxon>Spermatophyta</taxon>
        <taxon>Magnoliopsida</taxon>
        <taxon>eudicotyledons</taxon>
        <taxon>Gunneridae</taxon>
        <taxon>Pentapetalae</taxon>
        <taxon>asterids</taxon>
        <taxon>campanulids</taxon>
        <taxon>Asterales</taxon>
        <taxon>Asteraceae</taxon>
        <taxon>Cichorioideae</taxon>
        <taxon>Cichorieae</taxon>
        <taxon>Lactucinae</taxon>
        <taxon>Lactuca</taxon>
    </lineage>
</organism>
<dbReference type="InterPro" id="IPR016024">
    <property type="entry name" value="ARM-type_fold"/>
</dbReference>
<feature type="transmembrane region" description="Helical" evidence="1">
    <location>
        <begin position="346"/>
        <end position="370"/>
    </location>
</feature>
<feature type="transmembrane region" description="Helical" evidence="1">
    <location>
        <begin position="170"/>
        <end position="189"/>
    </location>
</feature>
<evidence type="ECO:0000313" key="2">
    <source>
        <dbReference type="EMBL" id="CAI9298378.1"/>
    </source>
</evidence>
<dbReference type="SUPFAM" id="SSF48371">
    <property type="entry name" value="ARM repeat"/>
    <property type="match status" value="1"/>
</dbReference>
<dbReference type="EMBL" id="OX465084">
    <property type="protein sequence ID" value="CAI9298378.1"/>
    <property type="molecule type" value="Genomic_DNA"/>
</dbReference>
<protein>
    <submittedName>
        <fullName evidence="2">Uncharacterized protein</fullName>
    </submittedName>
</protein>
<feature type="transmembrane region" description="Helical" evidence="1">
    <location>
        <begin position="273"/>
        <end position="294"/>
    </location>
</feature>
<dbReference type="Proteomes" id="UP001177003">
    <property type="component" value="Chromosome 8"/>
</dbReference>
<dbReference type="InterPro" id="IPR011990">
    <property type="entry name" value="TPR-like_helical_dom_sf"/>
</dbReference>
<reference evidence="2" key="1">
    <citation type="submission" date="2023-04" db="EMBL/GenBank/DDBJ databases">
        <authorList>
            <person name="Vijverberg K."/>
            <person name="Xiong W."/>
            <person name="Schranz E."/>
        </authorList>
    </citation>
    <scope>NUCLEOTIDE SEQUENCE</scope>
</reference>
<name>A0AA36EJJ3_LACSI</name>
<keyword evidence="1" id="KW-0472">Membrane</keyword>
<evidence type="ECO:0000313" key="3">
    <source>
        <dbReference type="Proteomes" id="UP001177003"/>
    </source>
</evidence>
<gene>
    <name evidence="2" type="ORF">LSALG_LOCUS37147</name>
</gene>